<dbReference type="AlphaFoldDB" id="A0AAV6KEC3"/>
<dbReference type="InterPro" id="IPR017451">
    <property type="entry name" value="F-box-assoc_interact_dom"/>
</dbReference>
<dbReference type="NCBIfam" id="TIGR01640">
    <property type="entry name" value="F_box_assoc_1"/>
    <property type="match status" value="1"/>
</dbReference>
<dbReference type="Proteomes" id="UP000823749">
    <property type="component" value="Chromosome 5"/>
</dbReference>
<sequence>MEGSISSDYGRDDPDFGIICFCGEPAPLTKSTTQSNPGRRFFGCANFKTRKACGFFCWYEPSIGEARSDLGPMRVQTKTKALRAVERCESSKKRKTTTITSDSGTIMDRSVWRNLPPEIIGRVLSLLPVKCLCRFKCVSPSWDSLISSPHFAKTHLHITNNTPNKPQKTLLISSSRALSRDLYSVDFAAANPTAEKLDFALPVRDRINWVRGWGSCNGLVLVSDEGLAEECEEGILVRDGGVNYNLFLFNPFTTESKELPDSHVLDLCSVDDIHFIVNGVGYDSSTDDYKVVMLHSREVFYYNGISNSTRVAVYSLKTDAWRKFQDLRYNPMEHIHGVCFNERLHWLCQRTNGSKVVVAFDLSDEIFREVHLPASFDNYLPASFNNYYGCWHHFRVVLASCLCLVVSRYEGSEIDVWMMMKYGVRESWTKFTIANHGMPLGDVLYLAAEEEFVLRMIEDIGVRIQPVREKLVVYNPKNKTLRDMVVCGIPTKYTVGGNYIETLVSPNHGGRIWRHYEASLGESSKSY</sequence>
<evidence type="ECO:0000313" key="6">
    <source>
        <dbReference type="EMBL" id="KAG5550654.1"/>
    </source>
</evidence>
<reference evidence="6" key="1">
    <citation type="submission" date="2020-08" db="EMBL/GenBank/DDBJ databases">
        <title>Plant Genome Project.</title>
        <authorList>
            <person name="Zhang R.-G."/>
        </authorList>
    </citation>
    <scope>NUCLEOTIDE SEQUENCE</scope>
    <source>
        <strain evidence="6">WSP0</strain>
        <tissue evidence="6">Leaf</tissue>
    </source>
</reference>
<dbReference type="SUPFAM" id="SSF81383">
    <property type="entry name" value="F-box domain"/>
    <property type="match status" value="1"/>
</dbReference>
<dbReference type="InterPro" id="IPR010666">
    <property type="entry name" value="Znf_GRF"/>
</dbReference>
<evidence type="ECO:0000256" key="4">
    <source>
        <dbReference type="PROSITE-ProRule" id="PRU01343"/>
    </source>
</evidence>
<dbReference type="Gene3D" id="1.20.1280.50">
    <property type="match status" value="1"/>
</dbReference>
<organism evidence="6 7">
    <name type="scientific">Rhododendron griersonianum</name>
    <dbReference type="NCBI Taxonomy" id="479676"/>
    <lineage>
        <taxon>Eukaryota</taxon>
        <taxon>Viridiplantae</taxon>
        <taxon>Streptophyta</taxon>
        <taxon>Embryophyta</taxon>
        <taxon>Tracheophyta</taxon>
        <taxon>Spermatophyta</taxon>
        <taxon>Magnoliopsida</taxon>
        <taxon>eudicotyledons</taxon>
        <taxon>Gunneridae</taxon>
        <taxon>Pentapetalae</taxon>
        <taxon>asterids</taxon>
        <taxon>Ericales</taxon>
        <taxon>Ericaceae</taxon>
        <taxon>Ericoideae</taxon>
        <taxon>Rhodoreae</taxon>
        <taxon>Rhododendron</taxon>
    </lineage>
</organism>
<dbReference type="InterPro" id="IPR001810">
    <property type="entry name" value="F-box_dom"/>
</dbReference>
<dbReference type="Pfam" id="PF00646">
    <property type="entry name" value="F-box"/>
    <property type="match status" value="1"/>
</dbReference>
<evidence type="ECO:0000256" key="1">
    <source>
        <dbReference type="ARBA" id="ARBA00022723"/>
    </source>
</evidence>
<dbReference type="SMART" id="SM00256">
    <property type="entry name" value="FBOX"/>
    <property type="match status" value="1"/>
</dbReference>
<dbReference type="InterPro" id="IPR006527">
    <property type="entry name" value="F-box-assoc_dom_typ1"/>
</dbReference>
<keyword evidence="1" id="KW-0479">Metal-binding</keyword>
<dbReference type="Pfam" id="PF07734">
    <property type="entry name" value="FBA_1"/>
    <property type="match status" value="1"/>
</dbReference>
<feature type="domain" description="GRF-type" evidence="5">
    <location>
        <begin position="20"/>
        <end position="62"/>
    </location>
</feature>
<name>A0AAV6KEC3_9ERIC</name>
<proteinExistence type="predicted"/>
<dbReference type="InterPro" id="IPR050796">
    <property type="entry name" value="SCF_F-box_component"/>
</dbReference>
<evidence type="ECO:0000256" key="2">
    <source>
        <dbReference type="ARBA" id="ARBA00022771"/>
    </source>
</evidence>
<dbReference type="Pfam" id="PF06839">
    <property type="entry name" value="Zn_ribbon_GRF"/>
    <property type="match status" value="1"/>
</dbReference>
<keyword evidence="7" id="KW-1185">Reference proteome</keyword>
<evidence type="ECO:0000313" key="7">
    <source>
        <dbReference type="Proteomes" id="UP000823749"/>
    </source>
</evidence>
<comment type="caution">
    <text evidence="6">The sequence shown here is derived from an EMBL/GenBank/DDBJ whole genome shotgun (WGS) entry which is preliminary data.</text>
</comment>
<dbReference type="PANTHER" id="PTHR31672">
    <property type="entry name" value="BNACNNG10540D PROTEIN"/>
    <property type="match status" value="1"/>
</dbReference>
<dbReference type="CDD" id="cd22157">
    <property type="entry name" value="F-box_AtFBW1-like"/>
    <property type="match status" value="1"/>
</dbReference>
<evidence type="ECO:0000259" key="5">
    <source>
        <dbReference type="PROSITE" id="PS51999"/>
    </source>
</evidence>
<keyword evidence="3" id="KW-0862">Zinc</keyword>
<dbReference type="InterPro" id="IPR036047">
    <property type="entry name" value="F-box-like_dom_sf"/>
</dbReference>
<dbReference type="PANTHER" id="PTHR31672:SF13">
    <property type="entry name" value="F-BOX PROTEIN CPR30-LIKE"/>
    <property type="match status" value="1"/>
</dbReference>
<gene>
    <name evidence="6" type="ORF">RHGRI_015566</name>
</gene>
<protein>
    <recommendedName>
        <fullName evidence="5">GRF-type domain-containing protein</fullName>
    </recommendedName>
</protein>
<dbReference type="GO" id="GO:0008270">
    <property type="term" value="F:zinc ion binding"/>
    <property type="evidence" value="ECO:0007669"/>
    <property type="project" value="UniProtKB-KW"/>
</dbReference>
<evidence type="ECO:0000256" key="3">
    <source>
        <dbReference type="ARBA" id="ARBA00022833"/>
    </source>
</evidence>
<dbReference type="EMBL" id="JACTNZ010000005">
    <property type="protein sequence ID" value="KAG5550654.1"/>
    <property type="molecule type" value="Genomic_DNA"/>
</dbReference>
<keyword evidence="2 4" id="KW-0863">Zinc-finger</keyword>
<accession>A0AAV6KEC3</accession>
<dbReference type="PROSITE" id="PS51999">
    <property type="entry name" value="ZF_GRF"/>
    <property type="match status" value="1"/>
</dbReference>